<proteinExistence type="predicted"/>
<evidence type="ECO:0000313" key="2">
    <source>
        <dbReference type="EMBL" id="SNY11366.1"/>
    </source>
</evidence>
<keyword evidence="3" id="KW-1185">Reference proteome</keyword>
<protein>
    <submittedName>
        <fullName evidence="2">Uncharacterized protein</fullName>
    </submittedName>
</protein>
<feature type="transmembrane region" description="Helical" evidence="1">
    <location>
        <begin position="6"/>
        <end position="24"/>
    </location>
</feature>
<sequence length="29" mass="3406">MSIIFYIFLVIIVGIFVLIWFKILDKFGG</sequence>
<dbReference type="Proteomes" id="UP000219573">
    <property type="component" value="Unassembled WGS sequence"/>
</dbReference>
<dbReference type="AlphaFoldDB" id="A0A285FM08"/>
<keyword evidence="1" id="KW-1133">Transmembrane helix</keyword>
<keyword evidence="1" id="KW-0472">Membrane</keyword>
<keyword evidence="1" id="KW-0812">Transmembrane</keyword>
<evidence type="ECO:0000313" key="3">
    <source>
        <dbReference type="Proteomes" id="UP000219573"/>
    </source>
</evidence>
<reference evidence="3" key="1">
    <citation type="submission" date="2017-09" db="EMBL/GenBank/DDBJ databases">
        <authorList>
            <person name="Varghese N."/>
            <person name="Submissions S."/>
        </authorList>
    </citation>
    <scope>NUCLEOTIDE SEQUENCE [LARGE SCALE GENOMIC DNA]</scope>
    <source>
        <strain evidence="3">MSL47</strain>
    </source>
</reference>
<dbReference type="EMBL" id="OBDZ01000002">
    <property type="protein sequence ID" value="SNY11366.1"/>
    <property type="molecule type" value="Genomic_DNA"/>
</dbReference>
<gene>
    <name evidence="2" type="ORF">SAMN06265827_102111</name>
</gene>
<accession>A0A285FM08</accession>
<name>A0A285FM08_9FIRM</name>
<organism evidence="2 3">
    <name type="scientific">Orenia metallireducens</name>
    <dbReference type="NCBI Taxonomy" id="1413210"/>
    <lineage>
        <taxon>Bacteria</taxon>
        <taxon>Bacillati</taxon>
        <taxon>Bacillota</taxon>
        <taxon>Clostridia</taxon>
        <taxon>Halanaerobiales</taxon>
        <taxon>Halobacteroidaceae</taxon>
        <taxon>Orenia</taxon>
    </lineage>
</organism>
<evidence type="ECO:0000256" key="1">
    <source>
        <dbReference type="SAM" id="Phobius"/>
    </source>
</evidence>